<name>A0ACC3DHC6_9PEZI</name>
<accession>A0ACC3DHC6</accession>
<feature type="non-terminal residue" evidence="1">
    <location>
        <position position="1"/>
    </location>
</feature>
<dbReference type="Proteomes" id="UP001186974">
    <property type="component" value="Unassembled WGS sequence"/>
</dbReference>
<dbReference type="EMBL" id="JAWDJW010004481">
    <property type="protein sequence ID" value="KAK3074914.1"/>
    <property type="molecule type" value="Genomic_DNA"/>
</dbReference>
<sequence>QFCWLLSAKTPRESDWELLKADADTTLGDIPEASSSVSPFERDFTQGWYLLRTLALTSFHKPTANEPQLIQKIHKFIDDMAPPTNSEELPLLPDCHFLERAFLTLEFLKACTHLCHVLLNPKEPKAKNRTVISQKASIESLRKLAAEKAQGFKKVIVKWEAELKANGHKRVFRLVEEDVLGKRVEEIIGKDFVEGCVREIVESAVDALQGIGRVKVD</sequence>
<evidence type="ECO:0000313" key="1">
    <source>
        <dbReference type="EMBL" id="KAK3074914.1"/>
    </source>
</evidence>
<gene>
    <name evidence="1" type="ORF">LTS18_014138</name>
</gene>
<comment type="caution">
    <text evidence="1">The sequence shown here is derived from an EMBL/GenBank/DDBJ whole genome shotgun (WGS) entry which is preliminary data.</text>
</comment>
<evidence type="ECO:0000313" key="2">
    <source>
        <dbReference type="Proteomes" id="UP001186974"/>
    </source>
</evidence>
<proteinExistence type="predicted"/>
<organism evidence="1 2">
    <name type="scientific">Coniosporium uncinatum</name>
    <dbReference type="NCBI Taxonomy" id="93489"/>
    <lineage>
        <taxon>Eukaryota</taxon>
        <taxon>Fungi</taxon>
        <taxon>Dikarya</taxon>
        <taxon>Ascomycota</taxon>
        <taxon>Pezizomycotina</taxon>
        <taxon>Dothideomycetes</taxon>
        <taxon>Dothideomycetes incertae sedis</taxon>
        <taxon>Coniosporium</taxon>
    </lineage>
</organism>
<protein>
    <submittedName>
        <fullName evidence="1">Uncharacterized protein</fullName>
    </submittedName>
</protein>
<reference evidence="1" key="1">
    <citation type="submission" date="2024-09" db="EMBL/GenBank/DDBJ databases">
        <title>Black Yeasts Isolated from many extreme environments.</title>
        <authorList>
            <person name="Coleine C."/>
            <person name="Stajich J.E."/>
            <person name="Selbmann L."/>
        </authorList>
    </citation>
    <scope>NUCLEOTIDE SEQUENCE</scope>
    <source>
        <strain evidence="1">CCFEE 5737</strain>
    </source>
</reference>
<keyword evidence="2" id="KW-1185">Reference proteome</keyword>